<protein>
    <submittedName>
        <fullName evidence="3">Phorbol-ester/DAG-type domain-containing protein</fullName>
    </submittedName>
</protein>
<dbReference type="WBParaSite" id="Hba_19510">
    <property type="protein sequence ID" value="Hba_19510"/>
    <property type="gene ID" value="Hba_19510"/>
</dbReference>
<evidence type="ECO:0000256" key="1">
    <source>
        <dbReference type="SAM" id="MobiDB-lite"/>
    </source>
</evidence>
<organism evidence="2 3">
    <name type="scientific">Heterorhabditis bacteriophora</name>
    <name type="common">Entomopathogenic nematode worm</name>
    <dbReference type="NCBI Taxonomy" id="37862"/>
    <lineage>
        <taxon>Eukaryota</taxon>
        <taxon>Metazoa</taxon>
        <taxon>Ecdysozoa</taxon>
        <taxon>Nematoda</taxon>
        <taxon>Chromadorea</taxon>
        <taxon>Rhabditida</taxon>
        <taxon>Rhabditina</taxon>
        <taxon>Rhabditomorpha</taxon>
        <taxon>Strongyloidea</taxon>
        <taxon>Heterorhabditidae</taxon>
        <taxon>Heterorhabditis</taxon>
    </lineage>
</organism>
<proteinExistence type="predicted"/>
<dbReference type="Proteomes" id="UP000095283">
    <property type="component" value="Unplaced"/>
</dbReference>
<feature type="region of interest" description="Disordered" evidence="1">
    <location>
        <begin position="400"/>
        <end position="427"/>
    </location>
</feature>
<dbReference type="InterPro" id="IPR027417">
    <property type="entry name" value="P-loop_NTPase"/>
</dbReference>
<name>A0A1I7XPV4_HETBA</name>
<dbReference type="Gene3D" id="3.40.50.300">
    <property type="entry name" value="P-loop containing nucleotide triphosphate hydrolases"/>
    <property type="match status" value="2"/>
</dbReference>
<evidence type="ECO:0000313" key="3">
    <source>
        <dbReference type="WBParaSite" id="Hba_19510"/>
    </source>
</evidence>
<feature type="compositionally biased region" description="Basic and acidic residues" evidence="1">
    <location>
        <begin position="674"/>
        <end position="683"/>
    </location>
</feature>
<dbReference type="SUPFAM" id="SSF52540">
    <property type="entry name" value="P-loop containing nucleoside triphosphate hydrolases"/>
    <property type="match status" value="1"/>
</dbReference>
<feature type="compositionally biased region" description="Polar residues" evidence="1">
    <location>
        <begin position="409"/>
        <end position="422"/>
    </location>
</feature>
<accession>A0A1I7XPV4</accession>
<evidence type="ECO:0000313" key="2">
    <source>
        <dbReference type="Proteomes" id="UP000095283"/>
    </source>
</evidence>
<dbReference type="AlphaFoldDB" id="A0A1I7XPV4"/>
<feature type="region of interest" description="Disordered" evidence="1">
    <location>
        <begin position="664"/>
        <end position="683"/>
    </location>
</feature>
<keyword evidence="2" id="KW-1185">Reference proteome</keyword>
<dbReference type="PANTHER" id="PTHR31562">
    <property type="entry name" value="PROTEIN CBG18972"/>
    <property type="match status" value="1"/>
</dbReference>
<dbReference type="PANTHER" id="PTHR31562:SF4">
    <property type="entry name" value="DUF268 DOMAIN-CONTAINING PROTEIN-RELATED"/>
    <property type="match status" value="1"/>
</dbReference>
<reference evidence="3" key="1">
    <citation type="submission" date="2016-11" db="UniProtKB">
        <authorList>
            <consortium name="WormBaseParasite"/>
        </authorList>
    </citation>
    <scope>IDENTIFICATION</scope>
</reference>
<sequence>MGTGYVAVMNSYSDQLIIPITVKRKGDFSSLITAVIAPYHPISFSEPLISIAVVVMFKKVDDHEQYSDAQNTIECYATYHHYKLYIVDTSANLNFTQWCPQNDVNLMYSLGSIHLDYYLTLGIPIILVSFFDFGGAMSTNYQIVFMEPIMELFIDGWLTNSAWSRKDFILHGWQKRRRDTMGFARWHSPLIEQQFQAFCNSTQAGSNWRKSSAINCKTCGSYIHLNCWEKLTALTTHDEVECPGLRTSGCKEFLKIGFESRRSSLQTQSKMTKKNVRKRTVHTDNQWECEDEHCGKERRSVPNMSDSVIPMVCTQVAESLLSIFTIGPPALKDEAFQLMDSQNSSEFARDVELAIHKFFRGNSRKSLSTTCNFSYPSASVELTTHLFSENDLFSDSSTSAFSDDEFSSGDNDITSTVSNSKENMYEPPMASLNLSDGMMEGSMGGPVISDRQSGRVLAIAGCTNSGKTTIANLLTNMFSEEGATVEIVHQDDYYLDKEKACSRSNYVIVEGNMITEWTEILDLCDRVIFLTLNQETCRRRRALRCYDPPDVDGYFDDVVWPAYQRHLQKALAIAREDRRISFLDVSSDSDQPDEDLMLSASTFRRSWFVVALNHLYLWVITRILGVTEALHFNSINISISRARCGIAQEVYEDGGCSWKENGEWNAGGRQGGSTEEKSFAQANRTRDANRKVFWLRQMVRQMKSS</sequence>